<gene>
    <name evidence="5" type="ORF">SCLAV_1850</name>
</gene>
<dbReference type="KEGG" id="sclf:BB341_19075"/>
<dbReference type="EMBL" id="CM000913">
    <property type="protein sequence ID" value="EFG06925.1"/>
    <property type="molecule type" value="Genomic_DNA"/>
</dbReference>
<evidence type="ECO:0000259" key="3">
    <source>
        <dbReference type="Pfam" id="PF05506"/>
    </source>
</evidence>
<dbReference type="eggNOG" id="COG3468">
    <property type="taxonomic scope" value="Bacteria"/>
</dbReference>
<dbReference type="GO" id="GO:0004629">
    <property type="term" value="F:phospholipase C activity"/>
    <property type="evidence" value="ECO:0007669"/>
    <property type="project" value="InterPro"/>
</dbReference>
<evidence type="ECO:0000313" key="5">
    <source>
        <dbReference type="EMBL" id="EFG06925.1"/>
    </source>
</evidence>
<reference evidence="5 6" key="1">
    <citation type="journal article" date="2010" name="Genome Biol. Evol.">
        <title>The sequence of a 1.8-mb bacterial linear plasmid reveals a rich evolutionary reservoir of secondary metabolic pathways.</title>
        <authorList>
            <person name="Medema M.H."/>
            <person name="Trefzer A."/>
            <person name="Kovalchuk A."/>
            <person name="van den Berg M."/>
            <person name="Mueller U."/>
            <person name="Heijne W."/>
            <person name="Wu L."/>
            <person name="Alam M.T."/>
            <person name="Ronning C.M."/>
            <person name="Nierman W.C."/>
            <person name="Bovenberg R.A.L."/>
            <person name="Breitling R."/>
            <person name="Takano E."/>
        </authorList>
    </citation>
    <scope>NUCLEOTIDE SEQUENCE [LARGE SCALE GENOMIC DNA]</scope>
    <source>
        <strain evidence="6">ATCC 27064 / DSM 738 / JCM 4710 / NBRC 13307 / NCIMB 12785 / NRRL 3585 / VKM Ac-602</strain>
    </source>
</reference>
<evidence type="ECO:0000256" key="2">
    <source>
        <dbReference type="SAM" id="Phobius"/>
    </source>
</evidence>
<dbReference type="NCBIfam" id="TIGR03934">
    <property type="entry name" value="TQXA_dom"/>
    <property type="match status" value="1"/>
</dbReference>
<dbReference type="RefSeq" id="WP_003960515.1">
    <property type="nucleotide sequence ID" value="NZ_CM000913.1"/>
</dbReference>
<dbReference type="InterPro" id="IPR013552">
    <property type="entry name" value="Thioester_dom"/>
</dbReference>
<keyword evidence="6" id="KW-1185">Reference proteome</keyword>
<keyword evidence="2" id="KW-1133">Transmembrane helix</keyword>
<feature type="domain" description="Thioester" evidence="4">
    <location>
        <begin position="99"/>
        <end position="195"/>
    </location>
</feature>
<evidence type="ECO:0000256" key="1">
    <source>
        <dbReference type="SAM" id="MobiDB-lite"/>
    </source>
</evidence>
<dbReference type="AlphaFoldDB" id="E2Q3V5"/>
<proteinExistence type="predicted"/>
<name>E2Q3V5_STRCL</name>
<dbReference type="OrthoDB" id="2676146at2"/>
<accession>E2Q3V5</accession>
<dbReference type="Proteomes" id="UP000002357">
    <property type="component" value="Chromosome"/>
</dbReference>
<dbReference type="InterPro" id="IPR008475">
    <property type="entry name" value="PLipase_C_C"/>
</dbReference>
<sequence length="507" mass="51765">MCANFCAPTGDGNGRGRRSLRRSTAAFLTSGLLLAGALTGLGAGTARADDGVRPQDGALATLDGLKTFDRAVVRAKGRSHSIPAGLFEMTVEGGGRLKTYGVDLHDPAQDQARYRETPWRQTALGARREAGRIHWILRNSYPQVDDLTRLAEAAGTGPLTPRTAAAGTQVAIWRYSDGADVVALDPAAEKLADWLERRARPGTEPRASVALEPSAVAGRPGTRIGPVTVRTGAERVSLAPAPAAAADGVEVTDAAGKPVTSVADGARVYIRVPSGARDGSAALTAQTATSVPVGRALTSATGSQAQILAHSSESTVTAQTLAVWAEKGPIPALSARHDCAASQVEITAANADTAPFTFTLADAEHTVPARGSRTVRLPAVEDQPYEVPITGADGFRKSFRGVLDCRTAGAAVPAPSATAPGSGTGSAAEPGTGGPSPMTVPRLAPASADTAPALPDEDLAATGSTGITPLIAGGAAVLMAIGGGVLFTLRRKEPRAAGAERRDPTWE</sequence>
<evidence type="ECO:0000259" key="4">
    <source>
        <dbReference type="Pfam" id="PF08341"/>
    </source>
</evidence>
<dbReference type="NCBIfam" id="TIGR01167">
    <property type="entry name" value="LPXTG_anchor"/>
    <property type="match status" value="1"/>
</dbReference>
<organism evidence="5 6">
    <name type="scientific">Streptomyces clavuligerus</name>
    <dbReference type="NCBI Taxonomy" id="1901"/>
    <lineage>
        <taxon>Bacteria</taxon>
        <taxon>Bacillati</taxon>
        <taxon>Actinomycetota</taxon>
        <taxon>Actinomycetes</taxon>
        <taxon>Kitasatosporales</taxon>
        <taxon>Streptomycetaceae</taxon>
        <taxon>Streptomyces</taxon>
    </lineage>
</organism>
<feature type="transmembrane region" description="Helical" evidence="2">
    <location>
        <begin position="470"/>
        <end position="489"/>
    </location>
</feature>
<dbReference type="GeneID" id="93731557"/>
<feature type="compositionally biased region" description="Low complexity" evidence="1">
    <location>
        <begin position="411"/>
        <end position="430"/>
    </location>
</feature>
<protein>
    <submittedName>
        <fullName evidence="5">Putative sortase-sorted protein</fullName>
    </submittedName>
</protein>
<dbReference type="STRING" id="1901.BB341_19075"/>
<evidence type="ECO:0000313" key="6">
    <source>
        <dbReference type="Proteomes" id="UP000002357"/>
    </source>
</evidence>
<dbReference type="Pfam" id="PF08341">
    <property type="entry name" value="TED"/>
    <property type="match status" value="1"/>
</dbReference>
<feature type="region of interest" description="Disordered" evidence="1">
    <location>
        <begin position="411"/>
        <end position="460"/>
    </location>
</feature>
<dbReference type="Pfam" id="PF05506">
    <property type="entry name" value="PLipase_C_C"/>
    <property type="match status" value="1"/>
</dbReference>
<feature type="transmembrane region" description="Helical" evidence="2">
    <location>
        <begin position="25"/>
        <end position="46"/>
    </location>
</feature>
<dbReference type="InterPro" id="IPR023849">
    <property type="entry name" value="TQXA_dom"/>
</dbReference>
<keyword evidence="2" id="KW-0472">Membrane</keyword>
<dbReference type="GO" id="GO:0016042">
    <property type="term" value="P:lipid catabolic process"/>
    <property type="evidence" value="ECO:0007669"/>
    <property type="project" value="InterPro"/>
</dbReference>
<dbReference type="NCBIfam" id="NF041528">
    <property type="entry name" value="strep_LAETG"/>
    <property type="match status" value="1"/>
</dbReference>
<keyword evidence="2" id="KW-0812">Transmembrane</keyword>
<feature type="domain" description="Bacterial phospholipase C C-terminal" evidence="3">
    <location>
        <begin position="331"/>
        <end position="401"/>
    </location>
</feature>